<gene>
    <name evidence="3" type="ORF">SAMN05192562_1137</name>
</gene>
<protein>
    <submittedName>
        <fullName evidence="3">Transposase</fullName>
    </submittedName>
</protein>
<organism evidence="3 4">
    <name type="scientific">Kosakonia arachidis</name>
    <dbReference type="NCBI Taxonomy" id="551989"/>
    <lineage>
        <taxon>Bacteria</taxon>
        <taxon>Pseudomonadati</taxon>
        <taxon>Pseudomonadota</taxon>
        <taxon>Gammaproteobacteria</taxon>
        <taxon>Enterobacterales</taxon>
        <taxon>Enterobacteriaceae</taxon>
        <taxon>Kosakonia</taxon>
    </lineage>
</organism>
<dbReference type="GO" id="GO:0003677">
    <property type="term" value="F:DNA binding"/>
    <property type="evidence" value="ECO:0007669"/>
    <property type="project" value="InterPro"/>
</dbReference>
<dbReference type="SUPFAM" id="SSF46689">
    <property type="entry name" value="Homeodomain-like"/>
    <property type="match status" value="1"/>
</dbReference>
<feature type="coiled-coil region" evidence="2">
    <location>
        <begin position="56"/>
        <end position="83"/>
    </location>
</feature>
<accession>A0A1I7E9E8</accession>
<dbReference type="InterPro" id="IPR002514">
    <property type="entry name" value="Transposase_8"/>
</dbReference>
<evidence type="ECO:0000313" key="4">
    <source>
        <dbReference type="Proteomes" id="UP000199187"/>
    </source>
</evidence>
<dbReference type="PANTHER" id="PTHR33215">
    <property type="entry name" value="PROTEIN DISTAL ANTENNA"/>
    <property type="match status" value="1"/>
</dbReference>
<dbReference type="AlphaFoldDB" id="A0A1I7E9E8"/>
<dbReference type="Pfam" id="PF01527">
    <property type="entry name" value="HTH_Tnp_1"/>
    <property type="match status" value="1"/>
</dbReference>
<comment type="similarity">
    <text evidence="1">Belongs to the transposase 8 family.</text>
</comment>
<reference evidence="4" key="1">
    <citation type="submission" date="2016-10" db="EMBL/GenBank/DDBJ databases">
        <authorList>
            <person name="Varghese N."/>
            <person name="Submissions S."/>
        </authorList>
    </citation>
    <scope>NUCLEOTIDE SEQUENCE [LARGE SCALE GENOMIC DNA]</scope>
    <source>
        <strain evidence="4">Ah-143</strain>
    </source>
</reference>
<dbReference type="EMBL" id="FPAU01000013">
    <property type="protein sequence ID" value="SFU20561.1"/>
    <property type="molecule type" value="Genomic_DNA"/>
</dbReference>
<dbReference type="InterPro" id="IPR009057">
    <property type="entry name" value="Homeodomain-like_sf"/>
</dbReference>
<dbReference type="GO" id="GO:0004803">
    <property type="term" value="F:transposase activity"/>
    <property type="evidence" value="ECO:0007669"/>
    <property type="project" value="InterPro"/>
</dbReference>
<evidence type="ECO:0000313" key="3">
    <source>
        <dbReference type="EMBL" id="SFU20561.1"/>
    </source>
</evidence>
<evidence type="ECO:0000256" key="1">
    <source>
        <dbReference type="ARBA" id="ARBA00009964"/>
    </source>
</evidence>
<keyword evidence="2" id="KW-0175">Coiled coil</keyword>
<proteinExistence type="inferred from homology"/>
<evidence type="ECO:0000256" key="2">
    <source>
        <dbReference type="SAM" id="Coils"/>
    </source>
</evidence>
<dbReference type="Gene3D" id="1.10.10.60">
    <property type="entry name" value="Homeodomain-like"/>
    <property type="match status" value="1"/>
</dbReference>
<dbReference type="PANTHER" id="PTHR33215:SF13">
    <property type="entry name" value="PROTEIN DISTAL ANTENNA"/>
    <property type="match status" value="1"/>
</dbReference>
<dbReference type="Proteomes" id="UP000199187">
    <property type="component" value="Unassembled WGS sequence"/>
</dbReference>
<keyword evidence="4" id="KW-1185">Reference proteome</keyword>
<sequence>MSGKRYPEEFKIEAVKQVVDRGHSIASVATRLDITTHSLYAWVKQYGPDSSATKTQSDAQSEIRRLQKELKRVTDERDILKKAAAYFAKLSD</sequence>
<name>A0A1I7E9E8_9ENTR</name>
<dbReference type="InterPro" id="IPR051839">
    <property type="entry name" value="RD_transcriptional_regulator"/>
</dbReference>
<dbReference type="GO" id="GO:0006313">
    <property type="term" value="P:DNA transposition"/>
    <property type="evidence" value="ECO:0007669"/>
    <property type="project" value="InterPro"/>
</dbReference>